<evidence type="ECO:0000313" key="2">
    <source>
        <dbReference type="Proteomes" id="UP001177670"/>
    </source>
</evidence>
<dbReference type="AlphaFoldDB" id="A0AA40KIW3"/>
<proteinExistence type="predicted"/>
<accession>A0AA40KIW3</accession>
<protein>
    <submittedName>
        <fullName evidence="1">Uncharacterized protein</fullName>
    </submittedName>
</protein>
<dbReference type="EMBL" id="JAHYIQ010000024">
    <property type="protein sequence ID" value="KAK1122040.1"/>
    <property type="molecule type" value="Genomic_DNA"/>
</dbReference>
<organism evidence="1 2">
    <name type="scientific">Melipona bicolor</name>
    <dbReference type="NCBI Taxonomy" id="60889"/>
    <lineage>
        <taxon>Eukaryota</taxon>
        <taxon>Metazoa</taxon>
        <taxon>Ecdysozoa</taxon>
        <taxon>Arthropoda</taxon>
        <taxon>Hexapoda</taxon>
        <taxon>Insecta</taxon>
        <taxon>Pterygota</taxon>
        <taxon>Neoptera</taxon>
        <taxon>Endopterygota</taxon>
        <taxon>Hymenoptera</taxon>
        <taxon>Apocrita</taxon>
        <taxon>Aculeata</taxon>
        <taxon>Apoidea</taxon>
        <taxon>Anthophila</taxon>
        <taxon>Apidae</taxon>
        <taxon>Melipona</taxon>
    </lineage>
</organism>
<comment type="caution">
    <text evidence="1">The sequence shown here is derived from an EMBL/GenBank/DDBJ whole genome shotgun (WGS) entry which is preliminary data.</text>
</comment>
<gene>
    <name evidence="1" type="ORF">K0M31_009885</name>
</gene>
<dbReference type="Proteomes" id="UP001177670">
    <property type="component" value="Unassembled WGS sequence"/>
</dbReference>
<keyword evidence="2" id="KW-1185">Reference proteome</keyword>
<reference evidence="1" key="1">
    <citation type="submission" date="2021-10" db="EMBL/GenBank/DDBJ databases">
        <title>Melipona bicolor Genome sequencing and assembly.</title>
        <authorList>
            <person name="Araujo N.S."/>
            <person name="Arias M.C."/>
        </authorList>
    </citation>
    <scope>NUCLEOTIDE SEQUENCE</scope>
    <source>
        <strain evidence="1">USP_2M_L1-L4_2017</strain>
        <tissue evidence="1">Whole body</tissue>
    </source>
</reference>
<sequence length="82" mass="9183">MLPIAIDMCFSKIHKTKELPPNECVAIADAPIRIRTSRVASNNIEKKIWYEIESAHLKSTSTGMENSGMVIALLNARRILKC</sequence>
<evidence type="ECO:0000313" key="1">
    <source>
        <dbReference type="EMBL" id="KAK1122040.1"/>
    </source>
</evidence>
<name>A0AA40KIW3_9HYME</name>